<dbReference type="Proteomes" id="UP000032247">
    <property type="component" value="Unassembled WGS sequence"/>
</dbReference>
<dbReference type="InterPro" id="IPR011990">
    <property type="entry name" value="TPR-like_helical_dom_sf"/>
</dbReference>
<dbReference type="SUPFAM" id="SSF48452">
    <property type="entry name" value="TPR-like"/>
    <property type="match status" value="2"/>
</dbReference>
<sequence>MRGVLDKDKIPYDVVTKKLNEWYTHIKNDDLEKAKQIKKEVEEDLKKMEESKDALLYYQLLEFRHELLVNYMNSEKTEELKSSYLAMKKLEDQGNVTGMLEYYFHFFMGMYEFRRKKLTAAITSYRKAEAKLSEVDDEIEKAEFFFKVSYVYYYMKQTYFSLNYAYRALEIYQRYDDYFIQRLRCQFVLGGNFIDSLEYEKALDTFMEALKIAEEIKIDYLIGMAHINIGICFDELKDYKNASSHLKKALDLLEVSDHSFVAKTLFILTHVKIKQGDKESAGVYFQKGHEFVKKTNDAEYNAKFKILEGLYFSNGEYELISEAFAYFDSMKMYADLENYAVEVAQFFHRKQDFQRSSEYYMLSVEARNKIKKGEIINETQSGHIGSSGVN</sequence>
<dbReference type="GO" id="GO:0005737">
    <property type="term" value="C:cytoplasm"/>
    <property type="evidence" value="ECO:0007669"/>
    <property type="project" value="UniProtKB-SubCell"/>
</dbReference>
<name>A0A0D1JH34_BACIU</name>
<feature type="domain" description="26S proteasome regulatory subunit Rpn7 N-terminal" evidence="6">
    <location>
        <begin position="199"/>
        <end position="317"/>
    </location>
</feature>
<organism evidence="7 8">
    <name type="scientific">Bacillus subtilis</name>
    <dbReference type="NCBI Taxonomy" id="1423"/>
    <lineage>
        <taxon>Bacteria</taxon>
        <taxon>Bacillati</taxon>
        <taxon>Bacillota</taxon>
        <taxon>Bacilli</taxon>
        <taxon>Bacillales</taxon>
        <taxon>Bacillaceae</taxon>
        <taxon>Bacillus</taxon>
    </lineage>
</organism>
<reference evidence="7 8" key="1">
    <citation type="submission" date="2014-12" db="EMBL/GenBank/DDBJ databases">
        <title>Comparative genome analysis of Bacillus coagulans HM-08, Clostridium butyricum HM-68, Bacillus subtilis HM-66 and Bacillus licheniformis BL-09.</title>
        <authorList>
            <person name="Zhang H."/>
        </authorList>
    </citation>
    <scope>NUCLEOTIDE SEQUENCE [LARGE SCALE GENOMIC DNA]</scope>
    <source>
        <strain evidence="7 8">HM-66</strain>
    </source>
</reference>
<protein>
    <submittedName>
        <fullName evidence="7">Response regulator aspartate phosphatase</fullName>
    </submittedName>
</protein>
<proteinExistence type="inferred from homology"/>
<evidence type="ECO:0000256" key="4">
    <source>
        <dbReference type="ARBA" id="ARBA00022803"/>
    </source>
</evidence>
<comment type="caution">
    <text evidence="7">The sequence shown here is derived from an EMBL/GenBank/DDBJ whole genome shotgun (WGS) entry which is preliminary data.</text>
</comment>
<comment type="subcellular location">
    <subcellularLocation>
        <location evidence="1">Cytoplasm</location>
    </subcellularLocation>
</comment>
<gene>
    <name evidence="7" type="ORF">SC09_Contig19orf00101</name>
</gene>
<evidence type="ECO:0000259" key="6">
    <source>
        <dbReference type="Pfam" id="PF10602"/>
    </source>
</evidence>
<dbReference type="InterPro" id="IPR019734">
    <property type="entry name" value="TPR_rpt"/>
</dbReference>
<evidence type="ECO:0000313" key="7">
    <source>
        <dbReference type="EMBL" id="KIU11849.1"/>
    </source>
</evidence>
<dbReference type="PATRIC" id="fig|1423.173.peg.732"/>
<evidence type="ECO:0000313" key="8">
    <source>
        <dbReference type="Proteomes" id="UP000032247"/>
    </source>
</evidence>
<accession>A0A0D1JH34</accession>
<keyword evidence="3" id="KW-0677">Repeat</keyword>
<dbReference type="PANTHER" id="PTHR46630:SF1">
    <property type="entry name" value="TETRATRICOPEPTIDE REPEAT PROTEIN 29"/>
    <property type="match status" value="1"/>
</dbReference>
<dbReference type="Gene3D" id="1.25.40.10">
    <property type="entry name" value="Tetratricopeptide repeat domain"/>
    <property type="match status" value="2"/>
</dbReference>
<comment type="similarity">
    <text evidence="5">Belongs to the Rap family.</text>
</comment>
<dbReference type="EMBL" id="JXBC01000002">
    <property type="protein sequence ID" value="KIU11849.1"/>
    <property type="molecule type" value="Genomic_DNA"/>
</dbReference>
<keyword evidence="4" id="KW-0802">TPR repeat</keyword>
<dbReference type="AlphaFoldDB" id="A0A0D1JH34"/>
<dbReference type="SMART" id="SM00028">
    <property type="entry name" value="TPR"/>
    <property type="match status" value="5"/>
</dbReference>
<evidence type="ECO:0000256" key="2">
    <source>
        <dbReference type="ARBA" id="ARBA00022490"/>
    </source>
</evidence>
<dbReference type="InterPro" id="IPR051476">
    <property type="entry name" value="Bac_ResReg_Asp_Phosphatase"/>
</dbReference>
<evidence type="ECO:0000256" key="1">
    <source>
        <dbReference type="ARBA" id="ARBA00004496"/>
    </source>
</evidence>
<dbReference type="Pfam" id="PF10602">
    <property type="entry name" value="RPN7"/>
    <property type="match status" value="1"/>
</dbReference>
<dbReference type="RefSeq" id="WP_043857176.1">
    <property type="nucleotide sequence ID" value="NZ_CP035406.1"/>
</dbReference>
<dbReference type="InterPro" id="IPR045135">
    <property type="entry name" value="Rpn7_N"/>
</dbReference>
<dbReference type="Pfam" id="PF18801">
    <property type="entry name" value="RapH_N"/>
    <property type="match status" value="1"/>
</dbReference>
<dbReference type="PANTHER" id="PTHR46630">
    <property type="entry name" value="TETRATRICOPEPTIDE REPEAT PROTEIN 29"/>
    <property type="match status" value="1"/>
</dbReference>
<keyword evidence="2" id="KW-0963">Cytoplasm</keyword>
<evidence type="ECO:0000256" key="3">
    <source>
        <dbReference type="ARBA" id="ARBA00022737"/>
    </source>
</evidence>
<evidence type="ECO:0000256" key="5">
    <source>
        <dbReference type="ARBA" id="ARBA00038253"/>
    </source>
</evidence>